<gene>
    <name evidence="2" type="ORF">KB449_23710</name>
</gene>
<evidence type="ECO:0000313" key="3">
    <source>
        <dbReference type="Proteomes" id="UP001161691"/>
    </source>
</evidence>
<dbReference type="Pfam" id="PF13810">
    <property type="entry name" value="DUF4185"/>
    <property type="match status" value="1"/>
</dbReference>
<reference evidence="2" key="1">
    <citation type="submission" date="2023-04" db="EMBL/GenBank/DDBJ databases">
        <title>Comparative genomic analysis of Cohnella hashimotonis sp. nov., isolated from the International Space Station.</title>
        <authorList>
            <person name="Venkateswaran K."/>
            <person name="Simpson A."/>
        </authorList>
    </citation>
    <scope>NUCLEOTIDE SEQUENCE</scope>
    <source>
        <strain evidence="2">F6_2S_P_1</strain>
    </source>
</reference>
<dbReference type="Proteomes" id="UP001161691">
    <property type="component" value="Unassembled WGS sequence"/>
</dbReference>
<proteinExistence type="predicted"/>
<dbReference type="InterPro" id="IPR025442">
    <property type="entry name" value="DUF4185"/>
</dbReference>
<dbReference type="EMBL" id="JAGRPV010000001">
    <property type="protein sequence ID" value="MDI4647979.1"/>
    <property type="molecule type" value="Genomic_DNA"/>
</dbReference>
<accession>A0ABT6TPY7</accession>
<protein>
    <submittedName>
        <fullName evidence="2">DUF4185 domain-containing protein</fullName>
    </submittedName>
</protein>
<comment type="caution">
    <text evidence="2">The sequence shown here is derived from an EMBL/GenBank/DDBJ whole genome shotgun (WGS) entry which is preliminary data.</text>
</comment>
<evidence type="ECO:0000313" key="2">
    <source>
        <dbReference type="EMBL" id="MDI4647979.1"/>
    </source>
</evidence>
<feature type="domain" description="DUF4185" evidence="1">
    <location>
        <begin position="80"/>
        <end position="252"/>
    </location>
</feature>
<keyword evidence="3" id="KW-1185">Reference proteome</keyword>
<organism evidence="2 3">
    <name type="scientific">Cohnella hashimotonis</name>
    <dbReference type="NCBI Taxonomy" id="2826895"/>
    <lineage>
        <taxon>Bacteria</taxon>
        <taxon>Bacillati</taxon>
        <taxon>Bacillota</taxon>
        <taxon>Bacilli</taxon>
        <taxon>Bacillales</taxon>
        <taxon>Paenibacillaceae</taxon>
        <taxon>Cohnella</taxon>
    </lineage>
</organism>
<sequence>MDSRRYHKADGDMWPITWAADGHCYGAAGDNLGSPMNVWRIEGHPGEPFWGPYPHLFLIDNLPIDPKEYCQRPHVHPHWGVKPASLLSLNGVLYFAVQLMNFGDNPSFNRQHNISSWIITSDDNGNTWNREATRQDFFDGRLASPHFIQFGQDYEGARDEFVYAYFPAAMDGNSYWCNGDYLLLGKVRRDRILERDAWTFYSGDEHGQPVWHSDADRAAPVFEYPLMTGENHVSFNKGLNRYIMGNFSFTDKQGNPRPYHQQPGDPVDDSRFPSQLTLFEAPNPWGPWSLFHQDNNWGSSGDYQPIFPTKWISEDGKEMWMVSSGSEEDYNFTFQKVRLKLR</sequence>
<dbReference type="RefSeq" id="WP_282910717.1">
    <property type="nucleotide sequence ID" value="NZ_JAGRPV010000001.1"/>
</dbReference>
<evidence type="ECO:0000259" key="1">
    <source>
        <dbReference type="Pfam" id="PF13810"/>
    </source>
</evidence>
<name>A0ABT6TPY7_9BACL</name>